<reference evidence="5" key="1">
    <citation type="submission" date="2023-10" db="EMBL/GenBank/DDBJ databases">
        <title>Genome assembly of Pristionchus species.</title>
        <authorList>
            <person name="Yoshida K."/>
            <person name="Sommer R.J."/>
        </authorList>
    </citation>
    <scope>NUCLEOTIDE SEQUENCE</scope>
    <source>
        <strain evidence="5">RS0144</strain>
    </source>
</reference>
<dbReference type="Proteomes" id="UP001432027">
    <property type="component" value="Unassembled WGS sequence"/>
</dbReference>
<evidence type="ECO:0000259" key="4">
    <source>
        <dbReference type="Pfam" id="PF00326"/>
    </source>
</evidence>
<accession>A0AAV5ULD2</accession>
<dbReference type="EMBL" id="BTSX01000006">
    <property type="protein sequence ID" value="GMT07473.1"/>
    <property type="molecule type" value="Genomic_DNA"/>
</dbReference>
<feature type="non-terminal residue" evidence="5">
    <location>
        <position position="463"/>
    </location>
</feature>
<protein>
    <recommendedName>
        <fullName evidence="3">Prolyl endopeptidase</fullName>
        <ecNumber evidence="3">3.4.21.-</ecNumber>
    </recommendedName>
</protein>
<dbReference type="SUPFAM" id="SSF53474">
    <property type="entry name" value="alpha/beta-Hydrolases"/>
    <property type="match status" value="1"/>
</dbReference>
<dbReference type="GO" id="GO:0006508">
    <property type="term" value="P:proteolysis"/>
    <property type="evidence" value="ECO:0007669"/>
    <property type="project" value="UniProtKB-KW"/>
</dbReference>
<keyword evidence="2 3" id="KW-0378">Hydrolase</keyword>
<dbReference type="PRINTS" id="PR00862">
    <property type="entry name" value="PROLIGOPTASE"/>
</dbReference>
<feature type="non-terminal residue" evidence="5">
    <location>
        <position position="1"/>
    </location>
</feature>
<dbReference type="PANTHER" id="PTHR42776:SF27">
    <property type="entry name" value="DIPEPTIDYL PEPTIDASE FAMILY MEMBER 6"/>
    <property type="match status" value="1"/>
</dbReference>
<evidence type="ECO:0000256" key="3">
    <source>
        <dbReference type="RuleBase" id="RU368024"/>
    </source>
</evidence>
<comment type="caution">
    <text evidence="5">The sequence shown here is derived from an EMBL/GenBank/DDBJ whole genome shotgun (WGS) entry which is preliminary data.</text>
</comment>
<evidence type="ECO:0000313" key="5">
    <source>
        <dbReference type="EMBL" id="GMT07473.1"/>
    </source>
</evidence>
<keyword evidence="6" id="KW-1185">Reference proteome</keyword>
<dbReference type="Gene3D" id="3.40.50.1820">
    <property type="entry name" value="alpha/beta hydrolase"/>
    <property type="match status" value="1"/>
</dbReference>
<feature type="domain" description="Peptidase S9 prolyl oligopeptidase catalytic" evidence="4">
    <location>
        <begin position="224"/>
        <end position="434"/>
    </location>
</feature>
<gene>
    <name evidence="5" type="ORF">PENTCL1PPCAC_29647</name>
</gene>
<keyword evidence="3" id="KW-0720">Serine protease</keyword>
<sequence length="463" mass="52160">VYVFSFIAFDKTNENIYWIWGENTDKGELIITPFSNISQRTVLHTAAAEMVKESFQFHPKDRSLLVFSEYHHYMKTVSFNDTIKEDLQYLDSLRPNDHLLIIDMSDDLQTWLVTYLSAESPHDAIIYHRDHRWTEFLFNAKPDLKGYPGLIQQIGFDYAARDGLMIQAYLSLPPDVPLKTPAQVPEKDRSFAAQKMIPAKPQKMVITVHGGPESRDYYSYQPVVGLLTSRGYAVIQVNFRGSIGFGKRLTNAGNGEWSRKMNTDLIDAVDFAVAKGIANRSEVAILGGSYGGYATLAALTFTPDVFACGIDVFGPSNLVTLLETIPPYWKGIRKELVKMIGADTDTEEGRQYLIERSPFFIADRVKKPLLIMQGANDARVKEAESEQFVSALKNHSIPVTYVLYPDEGHGFKRPPNVLSQFGYIERFLHECLGGGYEPYTDGQYNESAIVKSDGFASITQPKQ</sequence>
<name>A0AAV5ULD2_9BILA</name>
<evidence type="ECO:0000313" key="6">
    <source>
        <dbReference type="Proteomes" id="UP001432027"/>
    </source>
</evidence>
<keyword evidence="3" id="KW-0645">Protease</keyword>
<dbReference type="InterPro" id="IPR002470">
    <property type="entry name" value="Peptidase_S9A"/>
</dbReference>
<proteinExistence type="inferred from homology"/>
<dbReference type="EC" id="3.4.21.-" evidence="3"/>
<dbReference type="PANTHER" id="PTHR42776">
    <property type="entry name" value="SERINE PEPTIDASE S9 FAMILY MEMBER"/>
    <property type="match status" value="1"/>
</dbReference>
<dbReference type="Pfam" id="PF00326">
    <property type="entry name" value="Peptidase_S9"/>
    <property type="match status" value="1"/>
</dbReference>
<evidence type="ECO:0000256" key="2">
    <source>
        <dbReference type="ARBA" id="ARBA00022801"/>
    </source>
</evidence>
<comment type="similarity">
    <text evidence="1 3">Belongs to the peptidase S9A family.</text>
</comment>
<organism evidence="5 6">
    <name type="scientific">Pristionchus entomophagus</name>
    <dbReference type="NCBI Taxonomy" id="358040"/>
    <lineage>
        <taxon>Eukaryota</taxon>
        <taxon>Metazoa</taxon>
        <taxon>Ecdysozoa</taxon>
        <taxon>Nematoda</taxon>
        <taxon>Chromadorea</taxon>
        <taxon>Rhabditida</taxon>
        <taxon>Rhabditina</taxon>
        <taxon>Diplogasteromorpha</taxon>
        <taxon>Diplogasteroidea</taxon>
        <taxon>Neodiplogasteridae</taxon>
        <taxon>Pristionchus</taxon>
    </lineage>
</organism>
<evidence type="ECO:0000256" key="1">
    <source>
        <dbReference type="ARBA" id="ARBA00005228"/>
    </source>
</evidence>
<dbReference type="AlphaFoldDB" id="A0AAV5ULD2"/>
<dbReference type="InterPro" id="IPR029058">
    <property type="entry name" value="AB_hydrolase_fold"/>
</dbReference>
<dbReference type="InterPro" id="IPR001375">
    <property type="entry name" value="Peptidase_S9_cat"/>
</dbReference>
<dbReference type="GO" id="GO:0004252">
    <property type="term" value="F:serine-type endopeptidase activity"/>
    <property type="evidence" value="ECO:0007669"/>
    <property type="project" value="UniProtKB-UniRule"/>
</dbReference>